<evidence type="ECO:0000313" key="2">
    <source>
        <dbReference type="Proteomes" id="UP000278962"/>
    </source>
</evidence>
<protein>
    <submittedName>
        <fullName evidence="1">Glycosyl transferase family 1</fullName>
    </submittedName>
</protein>
<dbReference type="AlphaFoldDB" id="A0A660LKJ6"/>
<keyword evidence="1" id="KW-0808">Transferase</keyword>
<reference evidence="1 2" key="1">
    <citation type="submission" date="2018-10" db="EMBL/GenBank/DDBJ databases">
        <title>Genomic Encyclopedia of Archaeal and Bacterial Type Strains, Phase II (KMG-II): from individual species to whole genera.</title>
        <authorList>
            <person name="Goeker M."/>
        </authorList>
    </citation>
    <scope>NUCLEOTIDE SEQUENCE [LARGE SCALE GENOMIC DNA]</scope>
    <source>
        <strain evidence="1 2">DSM 14954</strain>
    </source>
</reference>
<accession>A0A660LKJ6</accession>
<name>A0A660LKJ6_9ACTN</name>
<organism evidence="1 2">
    <name type="scientific">Solirubrobacter pauli</name>
    <dbReference type="NCBI Taxonomy" id="166793"/>
    <lineage>
        <taxon>Bacteria</taxon>
        <taxon>Bacillati</taxon>
        <taxon>Actinomycetota</taxon>
        <taxon>Thermoleophilia</taxon>
        <taxon>Solirubrobacterales</taxon>
        <taxon>Solirubrobacteraceae</taxon>
        <taxon>Solirubrobacter</taxon>
    </lineage>
</organism>
<gene>
    <name evidence="1" type="ORF">C8N24_3971</name>
</gene>
<dbReference type="Gene3D" id="3.40.50.2000">
    <property type="entry name" value="Glycogen Phosphorylase B"/>
    <property type="match status" value="1"/>
</dbReference>
<dbReference type="OrthoDB" id="479249at2"/>
<evidence type="ECO:0000313" key="1">
    <source>
        <dbReference type="EMBL" id="RKQ94094.1"/>
    </source>
</evidence>
<keyword evidence="2" id="KW-1185">Reference proteome</keyword>
<dbReference type="Proteomes" id="UP000278962">
    <property type="component" value="Unassembled WGS sequence"/>
</dbReference>
<proteinExistence type="predicted"/>
<comment type="caution">
    <text evidence="1">The sequence shown here is derived from an EMBL/GenBank/DDBJ whole genome shotgun (WGS) entry which is preliminary data.</text>
</comment>
<dbReference type="EMBL" id="RBIL01000001">
    <property type="protein sequence ID" value="RKQ94094.1"/>
    <property type="molecule type" value="Genomic_DNA"/>
</dbReference>
<dbReference type="GO" id="GO:0016740">
    <property type="term" value="F:transferase activity"/>
    <property type="evidence" value="ECO:0007669"/>
    <property type="project" value="UniProtKB-KW"/>
</dbReference>
<dbReference type="SUPFAM" id="SSF53756">
    <property type="entry name" value="UDP-Glycosyltransferase/glycogen phosphorylase"/>
    <property type="match status" value="1"/>
</dbReference>
<sequence length="522" mass="55415">MPSRPALAENERTFERLVRVVERRVAAGRLESAAGWARVAAAFTTTNPHGALREPRLDAALDAVSRRTLGPATHRPEAGPRRVLHVLSEGHLIGGHVRMALRWVAADEASRSSVIVTRPGCESAELSALVRERGGQATVLEARSLLARARGLRAAAETADVVVCHTHGEDPVPALAFGGDYAGAPVVMVNHADHVFWLGVGNVSLIMNLRDAAAEAAATARGYPRANLTVVPTALPSVARGIERDAAKKQLGIDPGQVVFVTLARAVKFAPAPWHPGFVDVVGPALRANPAATLVAVGADPRDAAWAALARELGGRVVLPGEQPDPTLYLDAADVYLDSFPFGSTTSLIEAATRDVPVLASRAYPGMSRLMSSTCPLDDVIVGAPDTAAYHERFAELTGDAERRARVGAATGAAVRSRHTAEAWRANLETLYERAAALEPVRTRSAPTADADDLDRYSELLLGIESRTPLLWTINFCRDAFDRADRASALARTVGVRAAQKARRTGAGHGATAATWLVPFAR</sequence>
<dbReference type="RefSeq" id="WP_121252798.1">
    <property type="nucleotide sequence ID" value="NZ_RBIL01000001.1"/>
</dbReference>
<dbReference type="Pfam" id="PF13692">
    <property type="entry name" value="Glyco_trans_1_4"/>
    <property type="match status" value="1"/>
</dbReference>